<dbReference type="PANTHER" id="PTHR36222:SF1">
    <property type="entry name" value="SERINE PROTEASE INHIBITOR RV3364C"/>
    <property type="match status" value="1"/>
</dbReference>
<dbReference type="STRING" id="457427.SSOG_03665"/>
<dbReference type="Proteomes" id="UP000003963">
    <property type="component" value="Unassembled WGS sequence"/>
</dbReference>
<sequence length="139" mass="14057">MMNPHDLDWKLDALLAKTPGARHALAVSNDGLVITHSSDLSQSEAETLAAIASGIQSLARTVSTKFGDGTGSVEHSLVAVGGGLLMTVEAGEGAHLAVLAREDADPGIVGNSMSVLVDGLLAYITSPQRVPGEEGGATA</sequence>
<dbReference type="SUPFAM" id="SSF103196">
    <property type="entry name" value="Roadblock/LC7 domain"/>
    <property type="match status" value="1"/>
</dbReference>
<dbReference type="HOGENOM" id="CLU_094585_2_0_11"/>
<evidence type="ECO:0000313" key="2">
    <source>
        <dbReference type="EMBL" id="EFL23951.1"/>
    </source>
</evidence>
<organism evidence="2 3">
    <name type="scientific">Streptomyces himastatinicus ATCC 53653</name>
    <dbReference type="NCBI Taxonomy" id="457427"/>
    <lineage>
        <taxon>Bacteria</taxon>
        <taxon>Bacillati</taxon>
        <taxon>Actinomycetota</taxon>
        <taxon>Actinomycetes</taxon>
        <taxon>Kitasatosporales</taxon>
        <taxon>Streptomycetaceae</taxon>
        <taxon>Streptomyces</taxon>
        <taxon>Streptomyces violaceusniger group</taxon>
    </lineage>
</organism>
<feature type="domain" description="Roadblock/LAMTOR2" evidence="1">
    <location>
        <begin position="8"/>
        <end position="100"/>
    </location>
</feature>
<dbReference type="SMART" id="SM00960">
    <property type="entry name" value="Robl_LC7"/>
    <property type="match status" value="1"/>
</dbReference>
<reference evidence="2 3" key="1">
    <citation type="submission" date="2009-02" db="EMBL/GenBank/DDBJ databases">
        <title>Annotation of Streptomyces hygroscopicus strain ATCC 53653.</title>
        <authorList>
            <consortium name="The Broad Institute Genome Sequencing Platform"/>
            <consortium name="Broad Institute Microbial Sequencing Center"/>
            <person name="Fischbach M."/>
            <person name="Godfrey P."/>
            <person name="Ward D."/>
            <person name="Young S."/>
            <person name="Zeng Q."/>
            <person name="Koehrsen M."/>
            <person name="Alvarado L."/>
            <person name="Berlin A.M."/>
            <person name="Bochicchio J."/>
            <person name="Borenstein D."/>
            <person name="Chapman S.B."/>
            <person name="Chen Z."/>
            <person name="Engels R."/>
            <person name="Freedman E."/>
            <person name="Gellesch M."/>
            <person name="Goldberg J."/>
            <person name="Griggs A."/>
            <person name="Gujja S."/>
            <person name="Heilman E.R."/>
            <person name="Heiman D.I."/>
            <person name="Hepburn T.A."/>
            <person name="Howarth C."/>
            <person name="Jen D."/>
            <person name="Larson L."/>
            <person name="Lewis B."/>
            <person name="Mehta T."/>
            <person name="Park D."/>
            <person name="Pearson M."/>
            <person name="Richards J."/>
            <person name="Roberts A."/>
            <person name="Saif S."/>
            <person name="Shea T.D."/>
            <person name="Shenoy N."/>
            <person name="Sisk P."/>
            <person name="Stolte C."/>
            <person name="Sykes S.N."/>
            <person name="Thomson T."/>
            <person name="Walk T."/>
            <person name="White J."/>
            <person name="Yandava C."/>
            <person name="Straight P."/>
            <person name="Clardy J."/>
            <person name="Hung D."/>
            <person name="Kolter R."/>
            <person name="Mekalanos J."/>
            <person name="Walker S."/>
            <person name="Walsh C.T."/>
            <person name="Wieland-Brown L.C."/>
            <person name="Haas B."/>
            <person name="Nusbaum C."/>
            <person name="Birren B."/>
        </authorList>
    </citation>
    <scope>NUCLEOTIDE SEQUENCE [LARGE SCALE GENOMIC DNA]</scope>
    <source>
        <strain evidence="2 3">ATCC 53653</strain>
    </source>
</reference>
<accession>D9WPU7</accession>
<keyword evidence="3" id="KW-1185">Reference proteome</keyword>
<dbReference type="EMBL" id="GG657754">
    <property type="protein sequence ID" value="EFL23951.1"/>
    <property type="molecule type" value="Genomic_DNA"/>
</dbReference>
<dbReference type="AlphaFoldDB" id="D9WPU7"/>
<dbReference type="Pfam" id="PF03259">
    <property type="entry name" value="Robl_LC7"/>
    <property type="match status" value="1"/>
</dbReference>
<name>D9WPU7_9ACTN</name>
<gene>
    <name evidence="2" type="ORF">SSOG_03665</name>
</gene>
<dbReference type="InterPro" id="IPR004942">
    <property type="entry name" value="Roadblock/LAMTOR2_dom"/>
</dbReference>
<evidence type="ECO:0000259" key="1">
    <source>
        <dbReference type="SMART" id="SM00960"/>
    </source>
</evidence>
<dbReference type="InterPro" id="IPR053141">
    <property type="entry name" value="Mycobact_SerProt_Inhib_Rv3364c"/>
</dbReference>
<protein>
    <submittedName>
        <fullName evidence="2">Roadblock/LC7 domain protein</fullName>
    </submittedName>
</protein>
<dbReference type="Gene3D" id="3.30.450.30">
    <property type="entry name" value="Dynein light chain 2a, cytoplasmic"/>
    <property type="match status" value="1"/>
</dbReference>
<evidence type="ECO:0000313" key="3">
    <source>
        <dbReference type="Proteomes" id="UP000003963"/>
    </source>
</evidence>
<dbReference type="PANTHER" id="PTHR36222">
    <property type="entry name" value="SERINE PROTEASE INHIBITOR RV3364C"/>
    <property type="match status" value="1"/>
</dbReference>
<proteinExistence type="predicted"/>